<reference evidence="2 3" key="1">
    <citation type="submission" date="2019-03" db="EMBL/GenBank/DDBJ databases">
        <title>Paraburkholderia sp. isolated from native Mimosa gymnas in Guartela State Park, Brazil.</title>
        <authorList>
            <person name="Paulitsch F."/>
            <person name="Hungria M."/>
            <person name="Delamuta J.R.M."/>
            <person name="Ribeiro R.A."/>
            <person name="Dall'Agnol R."/>
            <person name="Silva J.S.B."/>
        </authorList>
    </citation>
    <scope>NUCLEOTIDE SEQUENCE [LARGE SCALE GENOMIC DNA]</scope>
    <source>
        <strain evidence="2 3">CNPSo 3008</strain>
    </source>
</reference>
<accession>A0A4R5L4W9</accession>
<evidence type="ECO:0000256" key="1">
    <source>
        <dbReference type="SAM" id="MobiDB-lite"/>
    </source>
</evidence>
<proteinExistence type="predicted"/>
<feature type="region of interest" description="Disordered" evidence="1">
    <location>
        <begin position="1"/>
        <end position="30"/>
    </location>
</feature>
<evidence type="ECO:0008006" key="4">
    <source>
        <dbReference type="Google" id="ProtNLM"/>
    </source>
</evidence>
<dbReference type="EMBL" id="SMOD01000057">
    <property type="protein sequence ID" value="TDG02631.1"/>
    <property type="molecule type" value="Genomic_DNA"/>
</dbReference>
<dbReference type="Proteomes" id="UP000295606">
    <property type="component" value="Unassembled WGS sequence"/>
</dbReference>
<dbReference type="OrthoDB" id="9796641at2"/>
<organism evidence="2 3">
    <name type="scientific">Paraburkholderia guartelaensis</name>
    <dbReference type="NCBI Taxonomy" id="2546446"/>
    <lineage>
        <taxon>Bacteria</taxon>
        <taxon>Pseudomonadati</taxon>
        <taxon>Pseudomonadota</taxon>
        <taxon>Betaproteobacteria</taxon>
        <taxon>Burkholderiales</taxon>
        <taxon>Burkholderiaceae</taxon>
        <taxon>Paraburkholderia</taxon>
    </lineage>
</organism>
<sequence>MSKAKLTRNTAAEEAAIQRGIESDPDNPEWTAADFATARPFAEVMQKRMGRPPKENPKEQVTMRYDAEVLEAFRATGAGWQTRMNDALKTYLKEHPLKAA</sequence>
<dbReference type="Pfam" id="PF14384">
    <property type="entry name" value="BrnA_antitoxin"/>
    <property type="match status" value="1"/>
</dbReference>
<dbReference type="RefSeq" id="WP_133189966.1">
    <property type="nucleotide sequence ID" value="NZ_SMOD01000057.1"/>
</dbReference>
<evidence type="ECO:0000313" key="2">
    <source>
        <dbReference type="EMBL" id="TDG02631.1"/>
    </source>
</evidence>
<evidence type="ECO:0000313" key="3">
    <source>
        <dbReference type="Proteomes" id="UP000295606"/>
    </source>
</evidence>
<gene>
    <name evidence="2" type="ORF">E1N52_38940</name>
</gene>
<dbReference type="AlphaFoldDB" id="A0A4R5L4W9"/>
<dbReference type="InterPro" id="IPR025528">
    <property type="entry name" value="BrnA_antitoxin"/>
</dbReference>
<protein>
    <recommendedName>
        <fullName evidence="4">BrnA antitoxin family protein</fullName>
    </recommendedName>
</protein>
<name>A0A4R5L4W9_9BURK</name>
<comment type="caution">
    <text evidence="2">The sequence shown here is derived from an EMBL/GenBank/DDBJ whole genome shotgun (WGS) entry which is preliminary data.</text>
</comment>